<dbReference type="GO" id="GO:0005524">
    <property type="term" value="F:ATP binding"/>
    <property type="evidence" value="ECO:0007669"/>
    <property type="project" value="InterPro"/>
</dbReference>
<dbReference type="PROSITE" id="PS51886">
    <property type="entry name" value="TLDC"/>
    <property type="match status" value="1"/>
</dbReference>
<dbReference type="PRINTS" id="PR00109">
    <property type="entry name" value="TYRKINASE"/>
</dbReference>
<dbReference type="InterPro" id="IPR011009">
    <property type="entry name" value="Kinase-like_dom_sf"/>
</dbReference>
<accession>A0A397UM42</accession>
<keyword evidence="4" id="KW-0808">Transferase</keyword>
<proteinExistence type="predicted"/>
<protein>
    <submittedName>
        <fullName evidence="4">Kinase-like domain-containing protein</fullName>
    </submittedName>
</protein>
<gene>
    <name evidence="4" type="ORF">C2G38_367254</name>
</gene>
<organism evidence="4 5">
    <name type="scientific">Gigaspora rosea</name>
    <dbReference type="NCBI Taxonomy" id="44941"/>
    <lineage>
        <taxon>Eukaryota</taxon>
        <taxon>Fungi</taxon>
        <taxon>Fungi incertae sedis</taxon>
        <taxon>Mucoromycota</taxon>
        <taxon>Glomeromycotina</taxon>
        <taxon>Glomeromycetes</taxon>
        <taxon>Diversisporales</taxon>
        <taxon>Gigasporaceae</taxon>
        <taxon>Gigaspora</taxon>
    </lineage>
</organism>
<dbReference type="OrthoDB" id="2424797at2759"/>
<feature type="domain" description="TLDc" evidence="3">
    <location>
        <begin position="465"/>
        <end position="634"/>
    </location>
</feature>
<dbReference type="Gene3D" id="1.10.510.10">
    <property type="entry name" value="Transferase(Phosphotransferase) domain 1"/>
    <property type="match status" value="1"/>
</dbReference>
<dbReference type="EMBL" id="QKWP01001538">
    <property type="protein sequence ID" value="RIB08206.1"/>
    <property type="molecule type" value="Genomic_DNA"/>
</dbReference>
<keyword evidence="4" id="KW-0418">Kinase</keyword>
<dbReference type="SMART" id="SM00584">
    <property type="entry name" value="TLDc"/>
    <property type="match status" value="1"/>
</dbReference>
<dbReference type="InterPro" id="IPR001245">
    <property type="entry name" value="Ser-Thr/Tyr_kinase_cat_dom"/>
</dbReference>
<name>A0A397UM42_9GLOM</name>
<dbReference type="InterPro" id="IPR006571">
    <property type="entry name" value="TLDc_dom"/>
</dbReference>
<sequence length="638" mass="73794">MANESIKWLEKAISEEFINQYNYEDFQYCQYIGEGELGKVTKLKWKNYNLTVVHKSLRGFIEMEEMDEEKVKSLIKELRLLQQICSFPNIINFYGVTKDLHGDYNMILQYADGGNLREYLKINYSKLRWSEKLRIATEIAQGLLTLHEHGIIHKDLHSKNILVHQNKMMIADLELIKRIGEKLDSMDSMDSITYGFPAYIEPLCLKKDSKYSRDKKSDVYSFGVILWEISSGRPPFESYSPSEIMFFVSDGEREIPVQTTPTKYIRLYKHCWDHDPNKRPEIKTVYEILKKQYELALHVEKLHMDANSEINSIQNTSKQKDQSNDDKLINNIKSKSDSQLIHKASEASIKSSYSPVNVRSNSFNNSVKSGSNSSVRSPSIKTNSDNNSIISPIIRTNSDNNLFGLKPNRNDSQLNELHLQVDKVSILTSSDERSTDESTLLPDESYSVSETSVDKLIHENYHNKSLISKEYEAIISSWIDYKSTPYKIDEIPYEFKLLLKGSVHGFTVEIFHNLCDNKFMTVVALKVNGTDEILGGYNPIQWKKANNKYARTADSFIFSLKPQNSIFSRVSNKDKAIYYDRDFGPSFGGSNDLFLTCNINIRNKWSCKKKHYSKPIRTSEGYFNVDEYEVFEIFKKNI</sequence>
<reference evidence="4 5" key="1">
    <citation type="submission" date="2018-06" db="EMBL/GenBank/DDBJ databases">
        <title>Comparative genomics reveals the genomic features of Rhizophagus irregularis, R. cerebriforme, R. diaphanum and Gigaspora rosea, and their symbiotic lifestyle signature.</title>
        <authorList>
            <person name="Morin E."/>
            <person name="San Clemente H."/>
            <person name="Chen E.C.H."/>
            <person name="De La Providencia I."/>
            <person name="Hainaut M."/>
            <person name="Kuo A."/>
            <person name="Kohler A."/>
            <person name="Murat C."/>
            <person name="Tang N."/>
            <person name="Roy S."/>
            <person name="Loubradou J."/>
            <person name="Henrissat B."/>
            <person name="Grigoriev I.V."/>
            <person name="Corradi N."/>
            <person name="Roux C."/>
            <person name="Martin F.M."/>
        </authorList>
    </citation>
    <scope>NUCLEOTIDE SEQUENCE [LARGE SCALE GENOMIC DNA]</scope>
    <source>
        <strain evidence="4 5">DAOM 194757</strain>
    </source>
</reference>
<comment type="caution">
    <text evidence="4">The sequence shown here is derived from an EMBL/GenBank/DDBJ whole genome shotgun (WGS) entry which is preliminary data.</text>
</comment>
<dbReference type="Pfam" id="PF07534">
    <property type="entry name" value="TLD"/>
    <property type="match status" value="1"/>
</dbReference>
<dbReference type="InterPro" id="IPR000719">
    <property type="entry name" value="Prot_kinase_dom"/>
</dbReference>
<dbReference type="GO" id="GO:0004674">
    <property type="term" value="F:protein serine/threonine kinase activity"/>
    <property type="evidence" value="ECO:0007669"/>
    <property type="project" value="TreeGrafter"/>
</dbReference>
<dbReference type="Pfam" id="PF07714">
    <property type="entry name" value="PK_Tyr_Ser-Thr"/>
    <property type="match status" value="1"/>
</dbReference>
<evidence type="ECO:0000313" key="4">
    <source>
        <dbReference type="EMBL" id="RIB08206.1"/>
    </source>
</evidence>
<keyword evidence="5" id="KW-1185">Reference proteome</keyword>
<dbReference type="STRING" id="44941.A0A397UM42"/>
<dbReference type="AlphaFoldDB" id="A0A397UM42"/>
<evidence type="ECO:0000313" key="5">
    <source>
        <dbReference type="Proteomes" id="UP000266673"/>
    </source>
</evidence>
<feature type="domain" description="Protein kinase" evidence="2">
    <location>
        <begin position="26"/>
        <end position="296"/>
    </location>
</feature>
<feature type="region of interest" description="Disordered" evidence="1">
    <location>
        <begin position="363"/>
        <end position="387"/>
    </location>
</feature>
<evidence type="ECO:0000259" key="3">
    <source>
        <dbReference type="PROSITE" id="PS51886"/>
    </source>
</evidence>
<dbReference type="PANTHER" id="PTHR44329">
    <property type="entry name" value="SERINE/THREONINE-PROTEIN KINASE TNNI3K-RELATED"/>
    <property type="match status" value="1"/>
</dbReference>
<dbReference type="InterPro" id="IPR051681">
    <property type="entry name" value="Ser/Thr_Kinases-Pseudokinases"/>
</dbReference>
<evidence type="ECO:0000256" key="1">
    <source>
        <dbReference type="SAM" id="MobiDB-lite"/>
    </source>
</evidence>
<dbReference type="PROSITE" id="PS50011">
    <property type="entry name" value="PROTEIN_KINASE_DOM"/>
    <property type="match status" value="1"/>
</dbReference>
<evidence type="ECO:0000259" key="2">
    <source>
        <dbReference type="PROSITE" id="PS50011"/>
    </source>
</evidence>
<dbReference type="SUPFAM" id="SSF56112">
    <property type="entry name" value="Protein kinase-like (PK-like)"/>
    <property type="match status" value="1"/>
</dbReference>
<dbReference type="Proteomes" id="UP000266673">
    <property type="component" value="Unassembled WGS sequence"/>
</dbReference>